<accession>A0A2P5TK79</accession>
<dbReference type="GO" id="GO:0008767">
    <property type="term" value="F:UDP-galactopyranose mutase activity"/>
    <property type="evidence" value="ECO:0007669"/>
    <property type="project" value="TreeGrafter"/>
</dbReference>
<gene>
    <name evidence="1" type="ORF">UN63_12205</name>
</gene>
<dbReference type="InterPro" id="IPR036188">
    <property type="entry name" value="FAD/NAD-bd_sf"/>
</dbReference>
<reference evidence="2" key="1">
    <citation type="submission" date="2016-11" db="EMBL/GenBank/DDBJ databases">
        <authorList>
            <person name="Sisinthy S."/>
            <person name="Ara S."/>
            <person name="Gundlapally S.R."/>
        </authorList>
    </citation>
    <scope>NUCLEOTIDE SEQUENCE [LARGE SCALE GENOMIC DNA]</scope>
    <source>
        <strain evidence="2">V1-41</strain>
    </source>
</reference>
<dbReference type="Gene3D" id="3.50.50.60">
    <property type="entry name" value="FAD/NAD(P)-binding domain"/>
    <property type="match status" value="1"/>
</dbReference>
<sequence>MNTVRCKHLIIGGGVSGLMFANENKEKDILLVEKEKELGGYCRTIHQDGFIWDYAGHFFHFSNDEIKKFFQGKISNDSLVYKKKVTNIFYKDNVIDFPFQTNIHQLDKSDFIDCLYDLFFKEEKEDYESFLDMLYGKFGRSITEMFLKPYNEKLYACDLNKLDQDAMGRFFPYANLEQIIKSFKKEYQGSYNATFLYPKNGAKVFVDALAEDIPSSKILMNEKVISVDVERKCVVTDKREIFYEFLINTMPLNLLLESIDKKSHQNFTSKLSWNKVLVFNLGFNKSSKFDDVHWAYFPEGKYNFYRVGFYNNILDHERLSLYVEIGCSPESTVDEQSALDKVLQGLRQAGIIDETHQLQSYCSIVMNPAYVHVDSQLHIRKEEIKSQLESVGVYTVGRYGDWKYCSIEDSMLDAISVSKKLEFL</sequence>
<keyword evidence="2" id="KW-1185">Reference proteome</keyword>
<evidence type="ECO:0000313" key="1">
    <source>
        <dbReference type="EMBL" id="PPL15520.1"/>
    </source>
</evidence>
<dbReference type="PANTHER" id="PTHR21197">
    <property type="entry name" value="UDP-GALACTOPYRANOSE MUTASE"/>
    <property type="match status" value="1"/>
</dbReference>
<dbReference type="GO" id="GO:0050660">
    <property type="term" value="F:flavin adenine dinucleotide binding"/>
    <property type="evidence" value="ECO:0007669"/>
    <property type="project" value="TreeGrafter"/>
</dbReference>
<dbReference type="GO" id="GO:0005829">
    <property type="term" value="C:cytosol"/>
    <property type="evidence" value="ECO:0007669"/>
    <property type="project" value="TreeGrafter"/>
</dbReference>
<dbReference type="OrthoDB" id="9816564at2"/>
<proteinExistence type="predicted"/>
<organism evidence="1 2">
    <name type="scientific">Oceanisphaera arctica</name>
    <dbReference type="NCBI Taxonomy" id="641510"/>
    <lineage>
        <taxon>Bacteria</taxon>
        <taxon>Pseudomonadati</taxon>
        <taxon>Pseudomonadota</taxon>
        <taxon>Gammaproteobacteria</taxon>
        <taxon>Aeromonadales</taxon>
        <taxon>Aeromonadaceae</taxon>
        <taxon>Oceanisphaera</taxon>
    </lineage>
</organism>
<comment type="caution">
    <text evidence="1">The sequence shown here is derived from an EMBL/GenBank/DDBJ whole genome shotgun (WGS) entry which is preliminary data.</text>
</comment>
<dbReference type="Pfam" id="PF13450">
    <property type="entry name" value="NAD_binding_8"/>
    <property type="match status" value="1"/>
</dbReference>
<dbReference type="RefSeq" id="WP_104487030.1">
    <property type="nucleotide sequence ID" value="NZ_BMYB01000025.1"/>
</dbReference>
<dbReference type="Proteomes" id="UP000242231">
    <property type="component" value="Unassembled WGS sequence"/>
</dbReference>
<dbReference type="PANTHER" id="PTHR21197:SF0">
    <property type="entry name" value="UDP-GALACTOPYRANOSE MUTASE"/>
    <property type="match status" value="1"/>
</dbReference>
<name>A0A2P5TK79_9GAMM</name>
<dbReference type="SUPFAM" id="SSF51971">
    <property type="entry name" value="Nucleotide-binding domain"/>
    <property type="match status" value="1"/>
</dbReference>
<dbReference type="EMBL" id="MPZM01000030">
    <property type="protein sequence ID" value="PPL15520.1"/>
    <property type="molecule type" value="Genomic_DNA"/>
</dbReference>
<evidence type="ECO:0000313" key="2">
    <source>
        <dbReference type="Proteomes" id="UP000242231"/>
    </source>
</evidence>
<dbReference type="AlphaFoldDB" id="A0A2P5TK79"/>
<protein>
    <submittedName>
        <fullName evidence="1">LPS biosynthesis protein</fullName>
    </submittedName>
</protein>